<dbReference type="Proteomes" id="UP001204439">
    <property type="component" value="Unassembled WGS sequence"/>
</dbReference>
<feature type="transmembrane region" description="Helical" evidence="1">
    <location>
        <begin position="79"/>
        <end position="102"/>
    </location>
</feature>
<evidence type="ECO:0000313" key="2">
    <source>
        <dbReference type="EMBL" id="MDW8548045.1"/>
    </source>
</evidence>
<accession>A0ABU4JEF7</accession>
<feature type="transmembrane region" description="Helical" evidence="1">
    <location>
        <begin position="164"/>
        <end position="184"/>
    </location>
</feature>
<feature type="transmembrane region" description="Helical" evidence="1">
    <location>
        <begin position="12"/>
        <end position="30"/>
    </location>
</feature>
<evidence type="ECO:0000256" key="1">
    <source>
        <dbReference type="SAM" id="Phobius"/>
    </source>
</evidence>
<evidence type="ECO:0000313" key="3">
    <source>
        <dbReference type="Proteomes" id="UP001204439"/>
    </source>
</evidence>
<keyword evidence="1" id="KW-1133">Transmembrane helix</keyword>
<keyword evidence="3" id="KW-1185">Reference proteome</keyword>
<feature type="transmembrane region" description="Helical" evidence="1">
    <location>
        <begin position="196"/>
        <end position="222"/>
    </location>
</feature>
<comment type="caution">
    <text evidence="2">The sequence shown here is derived from an EMBL/GenBank/DDBJ whole genome shotgun (WGS) entry which is preliminary data.</text>
</comment>
<gene>
    <name evidence="2" type="ORF">NG800_003915</name>
</gene>
<sequence length="282" mass="33600">MKEIIYNLSTREISILVWSTLIIIPLFYIGRKELKNILSLFFDWKILIPFFLLVVYYIGTVYFLKLLNFWDKNLLKDTIVWFAFSGISIFFNVNKITSINYFKKALYDSLKVLVLFEFIMNFYTFSLLSELIIVPIITSITILYEFSKHSLKKNIEHKKVNKFLGSLLSIFGIVILLNLLYQIITNYQGLFTESNLKLLILPILLLLLSFPFYYFLALIVTYETFFVRINCMFRDDKIKKELKKQIIINAKINLNRLTLIDEKLDKKEIYDKDIQKYIKSIR</sequence>
<dbReference type="RefSeq" id="WP_063971674.1">
    <property type="nucleotide sequence ID" value="NZ_JAMXLT020000005.1"/>
</dbReference>
<protein>
    <submittedName>
        <fullName evidence="2">Uncharacterized protein</fullName>
    </submittedName>
</protein>
<reference evidence="2 3" key="1">
    <citation type="submission" date="2023-11" db="EMBL/GenBank/DDBJ databases">
        <title>First isolation, identification, and characterization of non-pathogenic Epilithonimonas ginsengisoli isolated from diseased farmed rainbow trout (Oncorhynchus mykiss) in Chile.</title>
        <authorList>
            <person name="Miranda C.D."/>
            <person name="Irgang R."/>
            <person name="Concha C."/>
            <person name="Rojas R."/>
            <person name="Avendano R."/>
        </authorList>
    </citation>
    <scope>NUCLEOTIDE SEQUENCE [LARGE SCALE GENOMIC DNA]</scope>
    <source>
        <strain evidence="2 3">FP99</strain>
    </source>
</reference>
<organism evidence="2 3">
    <name type="scientific">Epilithonimonas ginsengisoli</name>
    <dbReference type="NCBI Taxonomy" id="1245592"/>
    <lineage>
        <taxon>Bacteria</taxon>
        <taxon>Pseudomonadati</taxon>
        <taxon>Bacteroidota</taxon>
        <taxon>Flavobacteriia</taxon>
        <taxon>Flavobacteriales</taxon>
        <taxon>Weeksellaceae</taxon>
        <taxon>Chryseobacterium group</taxon>
        <taxon>Epilithonimonas</taxon>
    </lineage>
</organism>
<feature type="transmembrane region" description="Helical" evidence="1">
    <location>
        <begin position="46"/>
        <end position="67"/>
    </location>
</feature>
<dbReference type="EMBL" id="JAMXLT020000005">
    <property type="protein sequence ID" value="MDW8548045.1"/>
    <property type="molecule type" value="Genomic_DNA"/>
</dbReference>
<name>A0ABU4JEF7_9FLAO</name>
<keyword evidence="1" id="KW-0472">Membrane</keyword>
<proteinExistence type="predicted"/>
<keyword evidence="1" id="KW-0812">Transmembrane</keyword>
<feature type="transmembrane region" description="Helical" evidence="1">
    <location>
        <begin position="122"/>
        <end position="144"/>
    </location>
</feature>